<protein>
    <recommendedName>
        <fullName evidence="2">FAD dependent oxidoreductase domain-containing protein</fullName>
    </recommendedName>
</protein>
<dbReference type="SUPFAM" id="SSF51905">
    <property type="entry name" value="FAD/NAD(P)-binding domain"/>
    <property type="match status" value="1"/>
</dbReference>
<dbReference type="EMBL" id="UINC01006085">
    <property type="protein sequence ID" value="SVA25383.1"/>
    <property type="molecule type" value="Genomic_DNA"/>
</dbReference>
<sequence length="369" mass="40952">MNKMCDFDSIVIGGGMIGSSIAFGLAKQDEKVAMIDEGDNALRAARGNFGLIWVQGKGEKNSSYADLTLQSAKKWPRFNNELMALTKIDIGFEQKGGFDFCLNQEEFDERIILLKHIAENSHEQFSYEMFNHEELAKKLPKIGPEVVGASYSSWDGHVNPLLLLRSLHKGFQELGGKLLTHSVSDIKYNDSYFSVQAKNGVINSNKVILAAGFSNQNLAPKIGLKMSLFPQRGQILVTEKIKPFLDYPTGLIRQTNEGGLLLGDSHEDVGFDDGTNLQTMQQIAQRVTTIFPFLRDVKMIRAWGSLRILTDDRLPIYDYSKTCPGAYTVSSHSGVTLAAIHALDIASYIVKDGKLPISLNCFSAERFDD</sequence>
<dbReference type="GO" id="GO:0016491">
    <property type="term" value="F:oxidoreductase activity"/>
    <property type="evidence" value="ECO:0007669"/>
    <property type="project" value="UniProtKB-KW"/>
</dbReference>
<dbReference type="Pfam" id="PF01266">
    <property type="entry name" value="DAO"/>
    <property type="match status" value="1"/>
</dbReference>
<keyword evidence="1" id="KW-0560">Oxidoreductase</keyword>
<accession>A0A381UFE8</accession>
<proteinExistence type="predicted"/>
<organism evidence="3">
    <name type="scientific">marine metagenome</name>
    <dbReference type="NCBI Taxonomy" id="408172"/>
    <lineage>
        <taxon>unclassified sequences</taxon>
        <taxon>metagenomes</taxon>
        <taxon>ecological metagenomes</taxon>
    </lineage>
</organism>
<dbReference type="SUPFAM" id="SSF54373">
    <property type="entry name" value="FAD-linked reductases, C-terminal domain"/>
    <property type="match status" value="1"/>
</dbReference>
<dbReference type="AlphaFoldDB" id="A0A381UFE8"/>
<dbReference type="InterPro" id="IPR006076">
    <property type="entry name" value="FAD-dep_OxRdtase"/>
</dbReference>
<gene>
    <name evidence="3" type="ORF">METZ01_LOCUS78237</name>
</gene>
<evidence type="ECO:0000259" key="2">
    <source>
        <dbReference type="Pfam" id="PF01266"/>
    </source>
</evidence>
<reference evidence="3" key="1">
    <citation type="submission" date="2018-05" db="EMBL/GenBank/DDBJ databases">
        <authorList>
            <person name="Lanie J.A."/>
            <person name="Ng W.-L."/>
            <person name="Kazmierczak K.M."/>
            <person name="Andrzejewski T.M."/>
            <person name="Davidsen T.M."/>
            <person name="Wayne K.J."/>
            <person name="Tettelin H."/>
            <person name="Glass J.I."/>
            <person name="Rusch D."/>
            <person name="Podicherti R."/>
            <person name="Tsui H.-C.T."/>
            <person name="Winkler M.E."/>
        </authorList>
    </citation>
    <scope>NUCLEOTIDE SEQUENCE</scope>
</reference>
<dbReference type="GO" id="GO:0005737">
    <property type="term" value="C:cytoplasm"/>
    <property type="evidence" value="ECO:0007669"/>
    <property type="project" value="TreeGrafter"/>
</dbReference>
<feature type="domain" description="FAD dependent oxidoreductase" evidence="2">
    <location>
        <begin position="9"/>
        <end position="346"/>
    </location>
</feature>
<dbReference type="Gene3D" id="3.30.9.10">
    <property type="entry name" value="D-Amino Acid Oxidase, subunit A, domain 2"/>
    <property type="match status" value="1"/>
</dbReference>
<dbReference type="PANTHER" id="PTHR13847">
    <property type="entry name" value="SARCOSINE DEHYDROGENASE-RELATED"/>
    <property type="match status" value="1"/>
</dbReference>
<dbReference type="InterPro" id="IPR036188">
    <property type="entry name" value="FAD/NAD-bd_sf"/>
</dbReference>
<evidence type="ECO:0000256" key="1">
    <source>
        <dbReference type="ARBA" id="ARBA00023002"/>
    </source>
</evidence>
<evidence type="ECO:0000313" key="3">
    <source>
        <dbReference type="EMBL" id="SVA25383.1"/>
    </source>
</evidence>
<name>A0A381UFE8_9ZZZZ</name>
<dbReference type="Gene3D" id="3.50.50.60">
    <property type="entry name" value="FAD/NAD(P)-binding domain"/>
    <property type="match status" value="1"/>
</dbReference>
<dbReference type="PANTHER" id="PTHR13847:SF287">
    <property type="entry name" value="FAD-DEPENDENT OXIDOREDUCTASE DOMAIN-CONTAINING PROTEIN 1"/>
    <property type="match status" value="1"/>
</dbReference>